<dbReference type="PANTHER" id="PTHR46211">
    <property type="entry name" value="GLYCEROPHOSPHORYL DIESTER PHOSPHODIESTERASE"/>
    <property type="match status" value="1"/>
</dbReference>
<sequence>MLIFSSKVQSVFNFHRASEGVVLANGHRGYSSKYPENTLLAFEGARLAGMSSIELDVHMTRDEKMVVTHDFRIDRVSDGSGYVANMTLDELSTYNFGVSMLPEGVNAAIPVLDDIFDWAIRHDTGLVVEIKQRCRLDRFIERFTELVSTRTGIVGRMQLLGFNHVLLNQVKDRVPGLKIQTVSLERYKNQLEAILGSSADCVCLEYEHTHIDDLKAYKQAGLGVRLYLPPGKLGLGTLEYFRFKFGHDVRSEILSWMKEGLIDMISHDDVLYVKRLIDDAGLKCA</sequence>
<name>A0ABP2ZR03_ENTCL</name>
<proteinExistence type="predicted"/>
<gene>
    <name evidence="2" type="ORF">EDP2_1762</name>
</gene>
<evidence type="ECO:0000313" key="3">
    <source>
        <dbReference type="Proteomes" id="UP000017834"/>
    </source>
</evidence>
<dbReference type="InterPro" id="IPR030395">
    <property type="entry name" value="GP_PDE_dom"/>
</dbReference>
<dbReference type="Proteomes" id="UP000017834">
    <property type="component" value="Unassembled WGS sequence"/>
</dbReference>
<dbReference type="Pfam" id="PF03009">
    <property type="entry name" value="GDPD"/>
    <property type="match status" value="1"/>
</dbReference>
<dbReference type="PROSITE" id="PS51704">
    <property type="entry name" value="GP_PDE"/>
    <property type="match status" value="1"/>
</dbReference>
<feature type="domain" description="GP-PDE" evidence="1">
    <location>
        <begin position="22"/>
        <end position="269"/>
    </location>
</feature>
<comment type="caution">
    <text evidence="2">The sequence shown here is derived from an EMBL/GenBank/DDBJ whole genome shotgun (WGS) entry which is preliminary data.</text>
</comment>
<dbReference type="InterPro" id="IPR017946">
    <property type="entry name" value="PLC-like_Pdiesterase_TIM-brl"/>
</dbReference>
<dbReference type="EMBL" id="AXOM01000043">
    <property type="protein sequence ID" value="ESS58415.1"/>
    <property type="molecule type" value="Genomic_DNA"/>
</dbReference>
<organism evidence="2 3">
    <name type="scientific">Enterobacter cloacae S611</name>
    <dbReference type="NCBI Taxonomy" id="1399146"/>
    <lineage>
        <taxon>Bacteria</taxon>
        <taxon>Pseudomonadati</taxon>
        <taxon>Pseudomonadota</taxon>
        <taxon>Gammaproteobacteria</taxon>
        <taxon>Enterobacterales</taxon>
        <taxon>Enterobacteriaceae</taxon>
        <taxon>Enterobacter</taxon>
        <taxon>Enterobacter cloacae complex</taxon>
    </lineage>
</organism>
<dbReference type="SUPFAM" id="SSF51695">
    <property type="entry name" value="PLC-like phosphodiesterases"/>
    <property type="match status" value="1"/>
</dbReference>
<reference evidence="2 3" key="1">
    <citation type="journal article" date="2014" name="Genome Announc.">
        <title>Draft Genome Sequence of Enterobacter cloacae Strain S611.</title>
        <authorList>
            <person name="Wang D."/>
            <person name="Han C.S."/>
            <person name="Dichosa A.E."/>
            <person name="Gleasner C.D."/>
            <person name="Johnson S.L."/>
            <person name="Daligault H.E."/>
            <person name="Davenport K.W."/>
            <person name="Li P.E."/>
            <person name="Pierson E.A."/>
            <person name="Pierson L.S.III."/>
        </authorList>
    </citation>
    <scope>NUCLEOTIDE SEQUENCE [LARGE SCALE GENOMIC DNA]</scope>
    <source>
        <strain evidence="2 3">S611</strain>
    </source>
</reference>
<protein>
    <submittedName>
        <fullName evidence="2">Glycerophosphoryl diester phosphodiesterase family protein</fullName>
    </submittedName>
</protein>
<dbReference type="PANTHER" id="PTHR46211:SF1">
    <property type="entry name" value="GLYCEROPHOSPHODIESTER PHOSPHODIESTERASE, CYTOPLASMIC"/>
    <property type="match status" value="1"/>
</dbReference>
<evidence type="ECO:0000259" key="1">
    <source>
        <dbReference type="PROSITE" id="PS51704"/>
    </source>
</evidence>
<keyword evidence="3" id="KW-1185">Reference proteome</keyword>
<accession>A0ABP2ZR03</accession>
<dbReference type="Gene3D" id="3.20.20.190">
    <property type="entry name" value="Phosphatidylinositol (PI) phosphodiesterase"/>
    <property type="match status" value="1"/>
</dbReference>
<evidence type="ECO:0000313" key="2">
    <source>
        <dbReference type="EMBL" id="ESS58415.1"/>
    </source>
</evidence>